<dbReference type="HOGENOM" id="CLU_2276600_0_0_1"/>
<dbReference type="Ensembl" id="ENSRNOT00000087392.3">
    <property type="protein sequence ID" value="ENSRNOP00000070179.1"/>
    <property type="gene ID" value="ENSRNOG00000053623.3"/>
</dbReference>
<dbReference type="GO" id="GO:0003735">
    <property type="term" value="F:structural constituent of ribosome"/>
    <property type="evidence" value="ECO:0007669"/>
    <property type="project" value="InterPro"/>
</dbReference>
<dbReference type="GO" id="GO:0022625">
    <property type="term" value="C:cytosolic large ribosomal subunit"/>
    <property type="evidence" value="ECO:0000318"/>
    <property type="project" value="GO_Central"/>
</dbReference>
<gene>
    <name evidence="2 4" type="primary">Rpl28l1</name>
    <name evidence="4" type="synonym">LOC100360619</name>
</gene>
<dbReference type="Bgee" id="ENSRNOG00000053623">
    <property type="expression patterns" value="Expressed in pancreas and 8 other cell types or tissues"/>
</dbReference>
<dbReference type="GO" id="GO:0006412">
    <property type="term" value="P:translation"/>
    <property type="evidence" value="ECO:0007669"/>
    <property type="project" value="InterPro"/>
</dbReference>
<protein>
    <submittedName>
        <fullName evidence="1">LRRGT00107</fullName>
    </submittedName>
    <submittedName>
        <fullName evidence="2">Ribosomal protein L28 like 1</fullName>
    </submittedName>
</protein>
<evidence type="ECO:0000313" key="2">
    <source>
        <dbReference type="Ensembl" id="ENSRNOP00000070179.1"/>
    </source>
</evidence>
<reference evidence="2" key="3">
    <citation type="submission" date="2025-05" db="UniProtKB">
        <authorList>
            <consortium name="Ensembl"/>
        </authorList>
    </citation>
    <scope>IDENTIFICATION</scope>
    <source>
        <strain evidence="2">Brown Norway</strain>
    </source>
</reference>
<sequence>MQLLLYTRFCFPNPYKSPMLELLDAQVLRRDCVPAGKGPLRGSFTAINKNARATLSSIRQMIQKNKYRPDLRMAAIRRASAILLNQKPVVVKRKRTRPTKSS</sequence>
<dbReference type="SMR" id="Q6TUD7"/>
<name>Q6TUD7_RAT</name>
<dbReference type="EMBL" id="AY387093">
    <property type="protein sequence ID" value="AAQ91063.1"/>
    <property type="molecule type" value="mRNA"/>
</dbReference>
<dbReference type="OrthoDB" id="338850at2759"/>
<accession>Q6TUD7</accession>
<evidence type="ECO:0000313" key="1">
    <source>
        <dbReference type="EMBL" id="AAQ91063.1"/>
    </source>
</evidence>
<dbReference type="RGD" id="2321738">
    <property type="gene designation" value="Rpl28l1"/>
</dbReference>
<evidence type="ECO:0000313" key="4">
    <source>
        <dbReference type="RGD" id="2321738"/>
    </source>
</evidence>
<dbReference type="GeneTree" id="ENSGT00940000168496"/>
<dbReference type="PANTHER" id="PTHR10544">
    <property type="entry name" value="60S RIBOSOMAL PROTEIN L28"/>
    <property type="match status" value="1"/>
</dbReference>
<reference evidence="2 3" key="2">
    <citation type="journal article" date="2004" name="Nature">
        <title>Genome sequence of the Brown Norway rat yields insights into mammalian evolution.</title>
        <authorList>
            <consortium name="Rat Genome Sequencing Project Consortium"/>
            <person name="Gibbs R.A."/>
            <person name="Weinstock G.M."/>
            <person name="Metzker M.L."/>
            <person name="Muzny D.M."/>
            <person name="Sodergren E.J."/>
            <person name="Scherer S."/>
            <person name="Scott G."/>
            <person name="Steffen D."/>
            <person name="Worley K.C."/>
            <person name="Burch P.E."/>
            <person name="Okwuonu G."/>
            <person name="Hines S."/>
            <person name="Lewis L."/>
            <person name="Deramo C."/>
            <person name="Delgado O."/>
            <person name="Dugan-Rocha S."/>
            <person name="Miner G."/>
            <person name="Morgan M."/>
            <person name="Hawes A."/>
            <person name="Gill R."/>
            <person name="Holt R.A."/>
            <person name="Adams M.D."/>
            <person name="Amanatides P.G."/>
            <person name="Baden-Tillson H."/>
            <person name="Barnstead M."/>
            <person name="Chin S."/>
            <person name="Evans C.A."/>
            <person name="Ferriera S."/>
            <person name="Fosler C."/>
            <person name="Glodek A."/>
            <person name="Gu Z."/>
            <person name="Jennings D."/>
            <person name="Kraft C.L."/>
            <person name="Nguyen T."/>
            <person name="Pfannkoch C.M."/>
            <person name="Sitter C."/>
            <person name="Sutton G.G."/>
            <person name="Venter J.C."/>
            <person name="Woodage T."/>
            <person name="Smith D."/>
            <person name="Lee H.-M."/>
            <person name="Gustafson E."/>
            <person name="Cahill P."/>
            <person name="Kana A."/>
            <person name="Doucette-Stamm L."/>
            <person name="Weinstock K."/>
            <person name="Fechtel K."/>
            <person name="Weiss R.B."/>
            <person name="Dunn D.M."/>
            <person name="Green E.D."/>
            <person name="Blakesley R.W."/>
            <person name="Bouffard G.G."/>
            <person name="De Jong P.J."/>
            <person name="Osoegawa K."/>
            <person name="Zhu B."/>
            <person name="Marra M."/>
            <person name="Schein J."/>
            <person name="Bosdet I."/>
            <person name="Fjell C."/>
            <person name="Jones S."/>
            <person name="Krzywinski M."/>
            <person name="Mathewson C."/>
            <person name="Siddiqui A."/>
            <person name="Wye N."/>
            <person name="McPherson J."/>
            <person name="Zhao S."/>
            <person name="Fraser C.M."/>
            <person name="Shetty J."/>
            <person name="Shatsman S."/>
            <person name="Geer K."/>
            <person name="Chen Y."/>
            <person name="Abramzon S."/>
            <person name="Nierman W.C."/>
            <person name="Havlak P.H."/>
            <person name="Chen R."/>
            <person name="Durbin K.J."/>
            <person name="Egan A."/>
            <person name="Ren Y."/>
            <person name="Song X.-Z."/>
            <person name="Li B."/>
            <person name="Liu Y."/>
            <person name="Qin X."/>
            <person name="Cawley S."/>
            <person name="Cooney A.J."/>
            <person name="D'Souza L.M."/>
            <person name="Martin K."/>
            <person name="Wu J.Q."/>
            <person name="Gonzalez-Garay M.L."/>
            <person name="Jackson A.R."/>
            <person name="Kalafus K.J."/>
            <person name="McLeod M.P."/>
            <person name="Milosavljevic A."/>
            <person name="Virk D."/>
            <person name="Volkov A."/>
            <person name="Wheeler D.A."/>
            <person name="Zhang Z."/>
            <person name="Bailey J.A."/>
            <person name="Eichler E.E."/>
            <person name="Tuzun E."/>
            <person name="Birney E."/>
            <person name="Mongin E."/>
            <person name="Ureta-Vidal A."/>
            <person name="Woodwark C."/>
            <person name="Zdobnov E."/>
            <person name="Bork P."/>
            <person name="Suyama M."/>
            <person name="Torrents D."/>
            <person name="Alexandersson M."/>
            <person name="Trask B.J."/>
            <person name="Young J.M."/>
            <person name="Huang H."/>
            <person name="Wang H."/>
            <person name="Xing H."/>
            <person name="Daniels S."/>
            <person name="Gietzen D."/>
            <person name="Schmidt J."/>
            <person name="Stevens K."/>
            <person name="Vitt U."/>
            <person name="Wingrove J."/>
            <person name="Camara F."/>
            <person name="Mar Alba M."/>
            <person name="Abril J.F."/>
            <person name="Guigo R."/>
            <person name="Smit A."/>
            <person name="Dubchak I."/>
            <person name="Rubin E.M."/>
            <person name="Couronne O."/>
            <person name="Poliakov A."/>
            <person name="Huebner N."/>
            <person name="Ganten D."/>
            <person name="Goesele C."/>
            <person name="Hummel O."/>
            <person name="Kreitler T."/>
            <person name="Lee Y.-A."/>
            <person name="Monti J."/>
            <person name="Schulz H."/>
            <person name="Zimdahl H."/>
            <person name="Himmelbauer H."/>
            <person name="Lehrach H."/>
            <person name="Jacob H.J."/>
            <person name="Bromberg S."/>
            <person name="Gullings-Handley J."/>
            <person name="Jensen-Seaman M.I."/>
            <person name="Kwitek A.E."/>
            <person name="Lazar J."/>
            <person name="Pasko D."/>
            <person name="Tonellato P.J."/>
            <person name="Twigger S."/>
            <person name="Ponting C.P."/>
            <person name="Duarte J.M."/>
            <person name="Rice S."/>
            <person name="Goodstadt L."/>
            <person name="Beatson S.A."/>
            <person name="Emes R.D."/>
            <person name="Winter E.E."/>
            <person name="Webber C."/>
            <person name="Brandt P."/>
            <person name="Nyakatura G."/>
            <person name="Adetobi M."/>
            <person name="Chiaromonte F."/>
            <person name="Elnitski L."/>
            <person name="Eswara P."/>
            <person name="Hardison R.C."/>
            <person name="Hou M."/>
            <person name="Kolbe D."/>
            <person name="Makova K."/>
            <person name="Miller W."/>
            <person name="Nekrutenko A."/>
            <person name="Riemer C."/>
            <person name="Schwartz S."/>
            <person name="Taylor J."/>
            <person name="Yang S."/>
            <person name="Zhang Y."/>
            <person name="Lindpaintner K."/>
            <person name="Andrews T.D."/>
            <person name="Caccamo M."/>
            <person name="Clamp M."/>
            <person name="Clarke L."/>
            <person name="Curwen V."/>
            <person name="Durbin R.M."/>
            <person name="Eyras E."/>
            <person name="Searle S.M."/>
            <person name="Cooper G.M."/>
            <person name="Batzoglou S."/>
            <person name="Brudno M."/>
            <person name="Sidow A."/>
            <person name="Stone E.A."/>
            <person name="Payseur B.A."/>
            <person name="Bourque G."/>
            <person name="Lopez-Otin C."/>
            <person name="Puente X.S."/>
            <person name="Chakrabarti K."/>
            <person name="Chatterji S."/>
            <person name="Dewey C."/>
            <person name="Pachter L."/>
            <person name="Bray N."/>
            <person name="Yap V.B."/>
            <person name="Caspi A."/>
            <person name="Tesler G."/>
            <person name="Pevzner P.A."/>
            <person name="Haussler D."/>
            <person name="Roskin K.M."/>
            <person name="Baertsch R."/>
            <person name="Clawson H."/>
            <person name="Furey T.S."/>
            <person name="Hinrichs A.S."/>
            <person name="Karolchik D."/>
            <person name="Kent W.J."/>
            <person name="Rosenbloom K.R."/>
            <person name="Trumbower H."/>
            <person name="Weirauch M."/>
            <person name="Cooper D.N."/>
            <person name="Stenson P.D."/>
            <person name="Ma B."/>
            <person name="Brent M."/>
            <person name="Arumugam M."/>
            <person name="Shteynberg D."/>
            <person name="Copley R.R."/>
            <person name="Taylor M.S."/>
            <person name="Riethman H."/>
            <person name="Mudunuri U."/>
            <person name="Peterson J."/>
            <person name="Guyer M."/>
            <person name="Felsenfeld A."/>
            <person name="Old S."/>
            <person name="Mockrin S."/>
            <person name="Collins F.S."/>
        </authorList>
    </citation>
    <scope>NUCLEOTIDE SEQUENCE [LARGE SCALE GENOMIC DNA]</scope>
    <source>
        <strain evidence="2 3">Brown Norway</strain>
    </source>
</reference>
<dbReference type="AlphaFoldDB" id="Q6TUD7"/>
<dbReference type="Gene3D" id="3.30.390.110">
    <property type="match status" value="1"/>
</dbReference>
<dbReference type="InterPro" id="IPR002672">
    <property type="entry name" value="Ribosomal_eL28"/>
</dbReference>
<evidence type="ECO:0000313" key="3">
    <source>
        <dbReference type="Proteomes" id="UP000002494"/>
    </source>
</evidence>
<reference evidence="1" key="1">
    <citation type="submission" date="2003-09" db="EMBL/GenBank/DDBJ databases">
        <title>Liver regeneration after PH.</title>
        <authorList>
            <person name="Xu C.S."/>
            <person name="Chang C.F."/>
            <person name="Han H.P."/>
            <person name="Wang G.P."/>
            <person name="Chai L.Q."/>
            <person name="Yuan J.Y."/>
            <person name="Yang K.J."/>
            <person name="Zhao L.F."/>
            <person name="Ma H."/>
            <person name="Wang L."/>
            <person name="Wang S.F."/>
            <person name="Xing X.K."/>
            <person name="Shen G.M."/>
            <person name="Shi J.B."/>
            <person name="Rahman S."/>
            <person name="Wang Q.N."/>
            <person name="Zhang J.B."/>
        </authorList>
    </citation>
    <scope>NUCLEOTIDE SEQUENCE</scope>
    <source>
        <strain evidence="1">Sprague-Dawley</strain>
    </source>
</reference>
<organism evidence="1">
    <name type="scientific">Rattus norvegicus</name>
    <name type="common">Rat</name>
    <dbReference type="NCBI Taxonomy" id="10116"/>
    <lineage>
        <taxon>Eukaryota</taxon>
        <taxon>Metazoa</taxon>
        <taxon>Chordata</taxon>
        <taxon>Craniata</taxon>
        <taxon>Vertebrata</taxon>
        <taxon>Euteleostomi</taxon>
        <taxon>Mammalia</taxon>
        <taxon>Eutheria</taxon>
        <taxon>Euarchontoglires</taxon>
        <taxon>Glires</taxon>
        <taxon>Rodentia</taxon>
        <taxon>Myomorpha</taxon>
        <taxon>Muroidea</taxon>
        <taxon>Muridae</taxon>
        <taxon>Murinae</taxon>
        <taxon>Rattus</taxon>
    </lineage>
</organism>
<dbReference type="STRING" id="10116.ENSRNOP00000070179"/>
<dbReference type="AGR" id="RGD:2321738"/>
<proteinExistence type="evidence at transcript level"/>
<keyword evidence="3" id="KW-1185">Reference proteome</keyword>
<dbReference type="Proteomes" id="UP000002494">
    <property type="component" value="Chromosome 19"/>
</dbReference>
<dbReference type="FunFam" id="3.30.390.110:FF:000014">
    <property type="entry name" value="LRRGT00107"/>
    <property type="match status" value="1"/>
</dbReference>